<keyword evidence="2" id="KW-0732">Signal</keyword>
<name>A0A3A4JVD1_9NOCA</name>
<feature type="region of interest" description="Disordered" evidence="1">
    <location>
        <begin position="126"/>
        <end position="157"/>
    </location>
</feature>
<keyword evidence="4" id="KW-1185">Reference proteome</keyword>
<feature type="chain" id="PRO_5039565476" description="Phage head morphogenesis domain-containing protein" evidence="2">
    <location>
        <begin position="17"/>
        <end position="391"/>
    </location>
</feature>
<feature type="compositionally biased region" description="Low complexity" evidence="1">
    <location>
        <begin position="128"/>
        <end position="150"/>
    </location>
</feature>
<evidence type="ECO:0000313" key="3">
    <source>
        <dbReference type="EMBL" id="RJO74163.1"/>
    </source>
</evidence>
<evidence type="ECO:0000313" key="4">
    <source>
        <dbReference type="Proteomes" id="UP000266677"/>
    </source>
</evidence>
<evidence type="ECO:0000256" key="1">
    <source>
        <dbReference type="SAM" id="MobiDB-lite"/>
    </source>
</evidence>
<feature type="signal peptide" evidence="2">
    <location>
        <begin position="1"/>
        <end position="16"/>
    </location>
</feature>
<protein>
    <recommendedName>
        <fullName evidence="5">Phage head morphogenesis domain-containing protein</fullName>
    </recommendedName>
</protein>
<dbReference type="EMBL" id="QZFU01000020">
    <property type="protein sequence ID" value="RJO74163.1"/>
    <property type="molecule type" value="Genomic_DNA"/>
</dbReference>
<proteinExistence type="predicted"/>
<dbReference type="AlphaFoldDB" id="A0A3A4JVD1"/>
<reference evidence="3 4" key="1">
    <citation type="submission" date="2018-09" db="EMBL/GenBank/DDBJ databases">
        <title>YIM PH21274 draft genome.</title>
        <authorList>
            <person name="Miao C."/>
        </authorList>
    </citation>
    <scope>NUCLEOTIDE SEQUENCE [LARGE SCALE GENOMIC DNA]</scope>
    <source>
        <strain evidence="3 4">YIM PH 21724</strain>
    </source>
</reference>
<evidence type="ECO:0008006" key="5">
    <source>
        <dbReference type="Google" id="ProtNLM"/>
    </source>
</evidence>
<comment type="caution">
    <text evidence="3">The sequence shown here is derived from an EMBL/GenBank/DDBJ whole genome shotgun (WGS) entry which is preliminary data.</text>
</comment>
<gene>
    <name evidence="3" type="ORF">D5S18_18595</name>
</gene>
<organism evidence="3 4">
    <name type="scientific">Nocardia panacis</name>
    <dbReference type="NCBI Taxonomy" id="2340916"/>
    <lineage>
        <taxon>Bacteria</taxon>
        <taxon>Bacillati</taxon>
        <taxon>Actinomycetota</taxon>
        <taxon>Actinomycetes</taxon>
        <taxon>Mycobacteriales</taxon>
        <taxon>Nocardiaceae</taxon>
        <taxon>Nocardia</taxon>
    </lineage>
</organism>
<sequence>MVAAAAAAIAAASTQAGVLSLAAVTNSTAAVLDRVRSVTQAQIAARWRSVNPYKADEVAAFAADAAKILAAAQQQMGTAAAAGQGAALQAMGIPVKIAPPTIPTDVRVAQRRATGAAYAVQVTYQGQSEKPAAESTSAATTTVAEAAASEPTKPVTVDVPLEDSTTEAVLQRPASTFRYEVSTGSAPEQAANRAAARLDSVVDGNLSLAMRDGQRQALQQAEEQTRGTDQHVTHWRRVFHPELSKGGTCGLCIVASDRTYTVEDLMPIHDRCKCTVVAAGEFTSDLGRELNKSDFQKLYGDAQAAAEHGSSAKFESLWSKYVAKGRYKTDNRASFASTRPKFLKKNRYKVEHHHELGPQLVRATGSHVEQLHANEVPSGVVDLDAFMHHHA</sequence>
<evidence type="ECO:0000256" key="2">
    <source>
        <dbReference type="SAM" id="SignalP"/>
    </source>
</evidence>
<accession>A0A3A4JVD1</accession>
<dbReference type="Proteomes" id="UP000266677">
    <property type="component" value="Unassembled WGS sequence"/>
</dbReference>